<evidence type="ECO:0000313" key="3">
    <source>
        <dbReference type="Proteomes" id="UP001189429"/>
    </source>
</evidence>
<comment type="caution">
    <text evidence="2">The sequence shown here is derived from an EMBL/GenBank/DDBJ whole genome shotgun (WGS) entry which is preliminary data.</text>
</comment>
<proteinExistence type="predicted"/>
<name>A0ABN9RTA9_9DINO</name>
<feature type="region of interest" description="Disordered" evidence="1">
    <location>
        <begin position="1"/>
        <end position="98"/>
    </location>
</feature>
<protein>
    <submittedName>
        <fullName evidence="2">Uncharacterized protein</fullName>
    </submittedName>
</protein>
<evidence type="ECO:0000256" key="1">
    <source>
        <dbReference type="SAM" id="MobiDB-lite"/>
    </source>
</evidence>
<organism evidence="2 3">
    <name type="scientific">Prorocentrum cordatum</name>
    <dbReference type="NCBI Taxonomy" id="2364126"/>
    <lineage>
        <taxon>Eukaryota</taxon>
        <taxon>Sar</taxon>
        <taxon>Alveolata</taxon>
        <taxon>Dinophyceae</taxon>
        <taxon>Prorocentrales</taxon>
        <taxon>Prorocentraceae</taxon>
        <taxon>Prorocentrum</taxon>
    </lineage>
</organism>
<evidence type="ECO:0000313" key="2">
    <source>
        <dbReference type="EMBL" id="CAK0822190.1"/>
    </source>
</evidence>
<dbReference type="Proteomes" id="UP001189429">
    <property type="component" value="Unassembled WGS sequence"/>
</dbReference>
<sequence length="120" mass="13036">MRALSGRNEARRGRGWGGHGGQRGREGLAGERREKRRRRSEEGGQSPHRWTDDHSRASETASRKTRARADRLADRAPIEHAAGARCSPAQAVPGGDDSCANYSHQAIGRSSMPLLTSPTP</sequence>
<reference evidence="2" key="1">
    <citation type="submission" date="2023-10" db="EMBL/GenBank/DDBJ databases">
        <authorList>
            <person name="Chen Y."/>
            <person name="Shah S."/>
            <person name="Dougan E. K."/>
            <person name="Thang M."/>
            <person name="Chan C."/>
        </authorList>
    </citation>
    <scope>NUCLEOTIDE SEQUENCE [LARGE SCALE GENOMIC DNA]</scope>
</reference>
<accession>A0ABN9RTA9</accession>
<keyword evidence="3" id="KW-1185">Reference proteome</keyword>
<dbReference type="EMBL" id="CAUYUJ010007860">
    <property type="protein sequence ID" value="CAK0822190.1"/>
    <property type="molecule type" value="Genomic_DNA"/>
</dbReference>
<feature type="compositionally biased region" description="Basic and acidic residues" evidence="1">
    <location>
        <begin position="23"/>
        <end position="33"/>
    </location>
</feature>
<feature type="compositionally biased region" description="Basic and acidic residues" evidence="1">
    <location>
        <begin position="67"/>
        <end position="78"/>
    </location>
</feature>
<gene>
    <name evidence="2" type="ORF">PCOR1329_LOCUS23269</name>
</gene>